<dbReference type="EMBL" id="KV440995">
    <property type="protein sequence ID" value="OAD68407.1"/>
    <property type="molecule type" value="Genomic_DNA"/>
</dbReference>
<protein>
    <recommendedName>
        <fullName evidence="4">Secreted protein</fullName>
    </recommendedName>
</protein>
<keyword evidence="3" id="KW-1185">Reference proteome</keyword>
<dbReference type="GeneID" id="29002941"/>
<gene>
    <name evidence="2" type="ORF">PHYBLDRAFT_68964</name>
</gene>
<dbReference type="RefSeq" id="XP_018286447.1">
    <property type="nucleotide sequence ID" value="XM_018442035.1"/>
</dbReference>
<evidence type="ECO:0000256" key="1">
    <source>
        <dbReference type="SAM" id="SignalP"/>
    </source>
</evidence>
<sequence length="141" mass="15627">MMLSIVFGLVLFLISLVSAAPPSSTVPSDKHEAKEANKCLELTYPSNGTVWDTYGTYDVTWTVTGECQDINYVYLLPVSQDEDGEVVFGELYHMEEALDIDSGHFPLNLDSREVEGNYVFAVGPKVDDWSDYSDFAVISIA</sequence>
<reference evidence="3" key="1">
    <citation type="submission" date="2015-06" db="EMBL/GenBank/DDBJ databases">
        <title>Expansion of signal transduction pathways in fungi by whole-genome duplication.</title>
        <authorList>
            <consortium name="DOE Joint Genome Institute"/>
            <person name="Corrochano L.M."/>
            <person name="Kuo A."/>
            <person name="Marcet-Houben M."/>
            <person name="Polaino S."/>
            <person name="Salamov A."/>
            <person name="Villalobos J.M."/>
            <person name="Alvarez M.I."/>
            <person name="Avalos J."/>
            <person name="Benito E.P."/>
            <person name="Benoit I."/>
            <person name="Burger G."/>
            <person name="Camino L.P."/>
            <person name="Canovas D."/>
            <person name="Cerda-Olmedo E."/>
            <person name="Cheng J.-F."/>
            <person name="Dominguez A."/>
            <person name="Elias M."/>
            <person name="Eslava A.P."/>
            <person name="Glaser F."/>
            <person name="Grimwood J."/>
            <person name="Gutierrez G."/>
            <person name="Heitman J."/>
            <person name="Henrissat B."/>
            <person name="Iturriaga E.A."/>
            <person name="Lang B.F."/>
            <person name="Lavin J.L."/>
            <person name="Lee S."/>
            <person name="Li W."/>
            <person name="Lindquist E."/>
            <person name="Lopez-Garcia S."/>
            <person name="Luque E.M."/>
            <person name="Marcos A.T."/>
            <person name="Martin J."/>
            <person name="McCluskey K."/>
            <person name="Medina H.R."/>
            <person name="Miralles-Duran A."/>
            <person name="Miyazaki A."/>
            <person name="Munoz-Torres E."/>
            <person name="Oguiza J.A."/>
            <person name="Ohm R."/>
            <person name="Olmedo M."/>
            <person name="Orejas M."/>
            <person name="Ortiz-Castellanos L."/>
            <person name="Pisabarro A.G."/>
            <person name="Rodriguez-Romero J."/>
            <person name="Ruiz-Herrera J."/>
            <person name="Ruiz-Vazquez R."/>
            <person name="Sanz C."/>
            <person name="Schackwitz W."/>
            <person name="Schmutz J."/>
            <person name="Shahriari M."/>
            <person name="Shelest E."/>
            <person name="Silva-Franco F."/>
            <person name="Soanes D."/>
            <person name="Syed K."/>
            <person name="Tagua V.G."/>
            <person name="Talbot N.J."/>
            <person name="Thon M."/>
            <person name="De vries R.P."/>
            <person name="Wiebenga A."/>
            <person name="Yadav J.S."/>
            <person name="Braun E.L."/>
            <person name="Baker S."/>
            <person name="Garre V."/>
            <person name="Horwitz B."/>
            <person name="Torres-Martinez S."/>
            <person name="Idnurm A."/>
            <person name="Herrera-Estrella A."/>
            <person name="Gabaldon T."/>
            <person name="Grigoriev I.V."/>
        </authorList>
    </citation>
    <scope>NUCLEOTIDE SEQUENCE [LARGE SCALE GENOMIC DNA]</scope>
    <source>
        <strain evidence="3">NRRL 1555(-)</strain>
    </source>
</reference>
<organism evidence="2 3">
    <name type="scientific">Phycomyces blakesleeanus (strain ATCC 8743b / DSM 1359 / FGSC 10004 / NBRC 33097 / NRRL 1555)</name>
    <dbReference type="NCBI Taxonomy" id="763407"/>
    <lineage>
        <taxon>Eukaryota</taxon>
        <taxon>Fungi</taxon>
        <taxon>Fungi incertae sedis</taxon>
        <taxon>Mucoromycota</taxon>
        <taxon>Mucoromycotina</taxon>
        <taxon>Mucoromycetes</taxon>
        <taxon>Mucorales</taxon>
        <taxon>Phycomycetaceae</taxon>
        <taxon>Phycomyces</taxon>
    </lineage>
</organism>
<accession>A0A167KM30</accession>
<evidence type="ECO:0000313" key="3">
    <source>
        <dbReference type="Proteomes" id="UP000077315"/>
    </source>
</evidence>
<name>A0A167KM30_PHYB8</name>
<dbReference type="Proteomes" id="UP000077315">
    <property type="component" value="Unassembled WGS sequence"/>
</dbReference>
<dbReference type="AlphaFoldDB" id="A0A167KM30"/>
<keyword evidence="1" id="KW-0732">Signal</keyword>
<evidence type="ECO:0000313" key="2">
    <source>
        <dbReference type="EMBL" id="OAD68407.1"/>
    </source>
</evidence>
<dbReference type="InParanoid" id="A0A167KM30"/>
<feature type="chain" id="PRO_5007889440" description="Secreted protein" evidence="1">
    <location>
        <begin position="20"/>
        <end position="141"/>
    </location>
</feature>
<feature type="signal peptide" evidence="1">
    <location>
        <begin position="1"/>
        <end position="19"/>
    </location>
</feature>
<proteinExistence type="predicted"/>
<evidence type="ECO:0008006" key="4">
    <source>
        <dbReference type="Google" id="ProtNLM"/>
    </source>
</evidence>
<dbReference type="VEuPathDB" id="FungiDB:PHYBLDRAFT_68964"/>
<dbReference type="OrthoDB" id="10359757at2759"/>